<comment type="caution">
    <text evidence="1">The sequence shown here is derived from an EMBL/GenBank/DDBJ whole genome shotgun (WGS) entry which is preliminary data.</text>
</comment>
<dbReference type="Proteomes" id="UP000033035">
    <property type="component" value="Unassembled WGS sequence"/>
</dbReference>
<keyword evidence="2" id="KW-1185">Reference proteome</keyword>
<dbReference type="STRING" id="1203610.HMPREF1536_03673"/>
<dbReference type="EMBL" id="AQHW01000017">
    <property type="protein sequence ID" value="KKB54092.1"/>
    <property type="molecule type" value="Genomic_DNA"/>
</dbReference>
<organism evidence="1 2">
    <name type="scientific">Parabacteroides gordonii MS-1 = DSM 23371</name>
    <dbReference type="NCBI Taxonomy" id="1203610"/>
    <lineage>
        <taxon>Bacteria</taxon>
        <taxon>Pseudomonadati</taxon>
        <taxon>Bacteroidota</taxon>
        <taxon>Bacteroidia</taxon>
        <taxon>Bacteroidales</taxon>
        <taxon>Tannerellaceae</taxon>
        <taxon>Parabacteroides</taxon>
    </lineage>
</organism>
<dbReference type="HOGENOM" id="CLU_2495050_0_0_10"/>
<reference evidence="1 2" key="1">
    <citation type="submission" date="2013-04" db="EMBL/GenBank/DDBJ databases">
        <title>The Genome Sequence of Parabacteroides gordonii DSM 23371.</title>
        <authorList>
            <consortium name="The Broad Institute Genomics Platform"/>
            <person name="Earl A."/>
            <person name="Ward D."/>
            <person name="Feldgarden M."/>
            <person name="Gevers D."/>
            <person name="Martens E."/>
            <person name="Sakamoto M."/>
            <person name="Benno Y."/>
            <person name="Suzuki N."/>
            <person name="Matsunaga N."/>
            <person name="Koshihara K."/>
            <person name="Seki M."/>
            <person name="Komiya H."/>
            <person name="Walker B."/>
            <person name="Young S."/>
            <person name="Zeng Q."/>
            <person name="Gargeya S."/>
            <person name="Fitzgerald M."/>
            <person name="Haas B."/>
            <person name="Abouelleil A."/>
            <person name="Allen A.W."/>
            <person name="Alvarado L."/>
            <person name="Arachchi H.M."/>
            <person name="Berlin A.M."/>
            <person name="Chapman S.B."/>
            <person name="Gainer-Dewar J."/>
            <person name="Goldberg J."/>
            <person name="Griggs A."/>
            <person name="Gujja S."/>
            <person name="Hansen M."/>
            <person name="Howarth C."/>
            <person name="Imamovic A."/>
            <person name="Ireland A."/>
            <person name="Larimer J."/>
            <person name="McCowan C."/>
            <person name="Murphy C."/>
            <person name="Pearson M."/>
            <person name="Poon T.W."/>
            <person name="Priest M."/>
            <person name="Roberts A."/>
            <person name="Saif S."/>
            <person name="Shea T."/>
            <person name="Sisk P."/>
            <person name="Sykes S."/>
            <person name="Wortman J."/>
            <person name="Nusbaum C."/>
            <person name="Birren B."/>
        </authorList>
    </citation>
    <scope>NUCLEOTIDE SEQUENCE [LARGE SCALE GENOMIC DNA]</scope>
    <source>
        <strain evidence="1 2">MS-1</strain>
    </source>
</reference>
<dbReference type="AlphaFoldDB" id="A0A0F5J9L0"/>
<accession>A0A0F5J9L0</accession>
<sequence>MRKHFTLKTGCLLGDQAAICLMKLMAGEKGSRGYTYTSGEEFGYYYEPRCRKWIVFDNRHNTCLMEQCNTDKEAEAFLYDDGDLFAA</sequence>
<dbReference type="RefSeq" id="WP_028726686.1">
    <property type="nucleotide sequence ID" value="NZ_AUAE01000010.1"/>
</dbReference>
<protein>
    <submittedName>
        <fullName evidence="1">Uncharacterized protein</fullName>
    </submittedName>
</protein>
<evidence type="ECO:0000313" key="2">
    <source>
        <dbReference type="Proteomes" id="UP000033035"/>
    </source>
</evidence>
<gene>
    <name evidence="1" type="ORF">HMPREF1536_03673</name>
</gene>
<name>A0A0F5J9L0_9BACT</name>
<evidence type="ECO:0000313" key="1">
    <source>
        <dbReference type="EMBL" id="KKB54092.1"/>
    </source>
</evidence>
<dbReference type="PATRIC" id="fig|1203610.3.peg.3742"/>
<proteinExistence type="predicted"/>